<dbReference type="HOGENOM" id="CLU_023643_3_1_10"/>
<feature type="active site" description="Proton acceptor" evidence="3">
    <location>
        <position position="126"/>
    </location>
</feature>
<dbReference type="EC" id="2.3.1.286" evidence="3"/>
<dbReference type="InterPro" id="IPR003000">
    <property type="entry name" value="Sirtuin"/>
</dbReference>
<dbReference type="GO" id="GO:0005737">
    <property type="term" value="C:cytoplasm"/>
    <property type="evidence" value="ECO:0007669"/>
    <property type="project" value="UniProtKB-SubCell"/>
</dbReference>
<feature type="binding site" evidence="3">
    <location>
        <position position="75"/>
    </location>
    <ligand>
        <name>substrate</name>
    </ligand>
</feature>
<dbReference type="InterPro" id="IPR026590">
    <property type="entry name" value="Ssirtuin_cat_dom"/>
</dbReference>
<organism evidence="6 7">
    <name type="scientific">Bernardetia litoralis (strain ATCC 23117 / DSM 6794 / NBRC 15988 / NCIMB 1366 / Fx l1 / Sio-4)</name>
    <name type="common">Flexibacter litoralis</name>
    <dbReference type="NCBI Taxonomy" id="880071"/>
    <lineage>
        <taxon>Bacteria</taxon>
        <taxon>Pseudomonadati</taxon>
        <taxon>Bacteroidota</taxon>
        <taxon>Cytophagia</taxon>
        <taxon>Cytophagales</taxon>
        <taxon>Bernardetiaceae</taxon>
        <taxon>Bernardetia</taxon>
    </lineage>
</organism>
<dbReference type="GO" id="GO:0036054">
    <property type="term" value="F:protein-malonyllysine demalonylase activity"/>
    <property type="evidence" value="ECO:0007669"/>
    <property type="project" value="InterPro"/>
</dbReference>
<dbReference type="AlphaFoldDB" id="I4AFA0"/>
<dbReference type="eggNOG" id="COG0846">
    <property type="taxonomic scope" value="Bacteria"/>
</dbReference>
<evidence type="ECO:0000256" key="3">
    <source>
        <dbReference type="HAMAP-Rule" id="MF_01121"/>
    </source>
</evidence>
<feature type="binding site" evidence="3">
    <location>
        <begin position="108"/>
        <end position="111"/>
    </location>
    <ligand>
        <name>NAD(+)</name>
        <dbReference type="ChEBI" id="CHEBI:57540"/>
    </ligand>
</feature>
<comment type="catalytic activity">
    <reaction evidence="3">
        <text>N(6)-acetyl-L-lysyl-[protein] + NAD(+) + H2O = 2''-O-acetyl-ADP-D-ribose + nicotinamide + L-lysyl-[protein]</text>
        <dbReference type="Rhea" id="RHEA:43636"/>
        <dbReference type="Rhea" id="RHEA-COMP:9752"/>
        <dbReference type="Rhea" id="RHEA-COMP:10731"/>
        <dbReference type="ChEBI" id="CHEBI:15377"/>
        <dbReference type="ChEBI" id="CHEBI:17154"/>
        <dbReference type="ChEBI" id="CHEBI:29969"/>
        <dbReference type="ChEBI" id="CHEBI:57540"/>
        <dbReference type="ChEBI" id="CHEBI:61930"/>
        <dbReference type="ChEBI" id="CHEBI:83767"/>
        <dbReference type="EC" id="2.3.1.286"/>
    </reaction>
</comment>
<dbReference type="EMBL" id="CP003345">
    <property type="protein sequence ID" value="AFM02635.1"/>
    <property type="molecule type" value="Genomic_DNA"/>
</dbReference>
<proteinExistence type="inferred from homology"/>
<dbReference type="InterPro" id="IPR027546">
    <property type="entry name" value="Sirtuin_class_III"/>
</dbReference>
<gene>
    <name evidence="3" type="primary">cobB</name>
    <name evidence="6" type="ordered locus">Fleli_0135</name>
</gene>
<feature type="binding site" evidence="3">
    <location>
        <position position="236"/>
    </location>
    <ligand>
        <name>NAD(+)</name>
        <dbReference type="ChEBI" id="CHEBI:57540"/>
    </ligand>
</feature>
<reference evidence="7" key="1">
    <citation type="submission" date="2012-06" db="EMBL/GenBank/DDBJ databases">
        <title>The complete genome of Flexibacter litoralis DSM 6794.</title>
        <authorList>
            <person name="Lucas S."/>
            <person name="Copeland A."/>
            <person name="Lapidus A."/>
            <person name="Glavina del Rio T."/>
            <person name="Dalin E."/>
            <person name="Tice H."/>
            <person name="Bruce D."/>
            <person name="Goodwin L."/>
            <person name="Pitluck S."/>
            <person name="Peters L."/>
            <person name="Ovchinnikova G."/>
            <person name="Lu M."/>
            <person name="Kyrpides N."/>
            <person name="Mavromatis K."/>
            <person name="Ivanova N."/>
            <person name="Brettin T."/>
            <person name="Detter J.C."/>
            <person name="Han C."/>
            <person name="Larimer F."/>
            <person name="Land M."/>
            <person name="Hauser L."/>
            <person name="Markowitz V."/>
            <person name="Cheng J.-F."/>
            <person name="Hugenholtz P."/>
            <person name="Woyke T."/>
            <person name="Wu D."/>
            <person name="Spring S."/>
            <person name="Lang E."/>
            <person name="Kopitz M."/>
            <person name="Brambilla E."/>
            <person name="Klenk H.-P."/>
            <person name="Eisen J.A."/>
        </authorList>
    </citation>
    <scope>NUCLEOTIDE SEQUENCE [LARGE SCALE GENOMIC DNA]</scope>
    <source>
        <strain evidence="7">ATCC 23117 / DSM 6794 / NBRC 15988 / NCIMB 1366 / Sio-4</strain>
    </source>
</reference>
<feature type="domain" description="Deacetylase sirtuin-type" evidence="5">
    <location>
        <begin position="1"/>
        <end position="253"/>
    </location>
</feature>
<dbReference type="PATRIC" id="fig|880071.3.peg.134"/>
<dbReference type="KEGG" id="fli:Fleli_0135"/>
<dbReference type="STRING" id="880071.Fleli_0135"/>
<dbReference type="PANTHER" id="PTHR11085:SF4">
    <property type="entry name" value="NAD-DEPENDENT PROTEIN DEACYLASE"/>
    <property type="match status" value="1"/>
</dbReference>
<dbReference type="Gene3D" id="3.40.50.1220">
    <property type="entry name" value="TPP-binding domain"/>
    <property type="match status" value="1"/>
</dbReference>
<comment type="subcellular location">
    <subcellularLocation>
        <location evidence="3">Cytoplasm</location>
    </subcellularLocation>
</comment>
<dbReference type="PROSITE" id="PS50305">
    <property type="entry name" value="SIRTUIN"/>
    <property type="match status" value="1"/>
</dbReference>
<feature type="binding site" evidence="3">
    <location>
        <position position="78"/>
    </location>
    <ligand>
        <name>substrate</name>
    </ligand>
</feature>
<dbReference type="InterPro" id="IPR029035">
    <property type="entry name" value="DHS-like_NAD/FAD-binding_dom"/>
</dbReference>
<dbReference type="GO" id="GO:0017136">
    <property type="term" value="F:histone deacetylase activity, NAD-dependent"/>
    <property type="evidence" value="ECO:0007669"/>
    <property type="project" value="TreeGrafter"/>
</dbReference>
<comment type="domain">
    <text evidence="3">2 residues (Tyr-75 and Arg-78) present in a large hydrophobic pocket are probably involved in substrate specificity. They are important for desuccinylation activity, but dispensable for deacetylation activity.</text>
</comment>
<feature type="binding site" evidence="3">
    <location>
        <begin position="31"/>
        <end position="50"/>
    </location>
    <ligand>
        <name>NAD(+)</name>
        <dbReference type="ChEBI" id="CHEBI:57540"/>
    </ligand>
</feature>
<dbReference type="InterPro" id="IPR050134">
    <property type="entry name" value="NAD-dep_sirtuin_deacylases"/>
</dbReference>
<feature type="binding site" evidence="3">
    <location>
        <begin position="192"/>
        <end position="194"/>
    </location>
    <ligand>
        <name>NAD(+)</name>
        <dbReference type="ChEBI" id="CHEBI:57540"/>
    </ligand>
</feature>
<dbReference type="GO" id="GO:0036055">
    <property type="term" value="F:protein-succinyllysine desuccinylase activity"/>
    <property type="evidence" value="ECO:0007669"/>
    <property type="project" value="UniProtKB-UniRule"/>
</dbReference>
<evidence type="ECO:0000256" key="1">
    <source>
        <dbReference type="ARBA" id="ARBA00022679"/>
    </source>
</evidence>
<evidence type="ECO:0000313" key="6">
    <source>
        <dbReference type="EMBL" id="AFM02635.1"/>
    </source>
</evidence>
<dbReference type="GO" id="GO:0070403">
    <property type="term" value="F:NAD+ binding"/>
    <property type="evidence" value="ECO:0007669"/>
    <property type="project" value="UniProtKB-UniRule"/>
</dbReference>
<dbReference type="Pfam" id="PF02146">
    <property type="entry name" value="SIR2"/>
    <property type="match status" value="1"/>
</dbReference>
<name>I4AFA0_BERLS</name>
<evidence type="ECO:0000313" key="7">
    <source>
        <dbReference type="Proteomes" id="UP000006054"/>
    </source>
</evidence>
<dbReference type="SUPFAM" id="SSF52467">
    <property type="entry name" value="DHS-like NAD/FAD-binding domain"/>
    <property type="match status" value="1"/>
</dbReference>
<comment type="caution">
    <text evidence="3 4">Lacks conserved residue(s) required for the propagation of feature annotation.</text>
</comment>
<comment type="function">
    <text evidence="3">NAD-dependent lysine deacetylase and desuccinylase that specifically removes acetyl and succinyl groups on target proteins. Modulates the activities of several proteins which are inactive in their acylated form.</text>
</comment>
<dbReference type="Proteomes" id="UP000006054">
    <property type="component" value="Chromosome"/>
</dbReference>
<dbReference type="Gene3D" id="3.30.1600.10">
    <property type="entry name" value="SIR2/SIRT2 'Small Domain"/>
    <property type="match status" value="1"/>
</dbReference>
<keyword evidence="7" id="KW-1185">Reference proteome</keyword>
<comment type="similarity">
    <text evidence="3">Belongs to the sirtuin family. Class III subfamily.</text>
</comment>
<sequence length="253" mass="28580" precursor="true">MFRKFKNLSSYISYKSYSSISMRKKIVVLTGAGVSAESGIATFRASDGLWEGHRVEEVASPKGWEQDPEKVLKFYNERRKGVLEAVPNEAHKILAQLERNFDVTIITQNVDDLHERAGSTHVLHLHGELMKARSSVDESYVVQMDGWELKMGEKCPKGHQMRPYIVWFGEAVPMMEQAMMEAMGADIFVVVGTSLLVYPAAGLLDYAPRQTPKYIIDPKSPAVRSLPNLHFIEEVATTGMKKLEAMLMRDYTH</sequence>
<dbReference type="PANTHER" id="PTHR11085">
    <property type="entry name" value="NAD-DEPENDENT PROTEIN DEACYLASE SIRTUIN-5, MITOCHONDRIAL-RELATED"/>
    <property type="match status" value="1"/>
</dbReference>
<keyword evidence="3" id="KW-0963">Cytoplasm</keyword>
<evidence type="ECO:0000259" key="5">
    <source>
        <dbReference type="PROSITE" id="PS50305"/>
    </source>
</evidence>
<dbReference type="HAMAP" id="MF_01121">
    <property type="entry name" value="Sirtuin_ClassIII"/>
    <property type="match status" value="1"/>
</dbReference>
<keyword evidence="1" id="KW-0808">Transferase</keyword>
<keyword evidence="2 3" id="KW-0520">NAD</keyword>
<evidence type="ECO:0000256" key="2">
    <source>
        <dbReference type="ARBA" id="ARBA00023027"/>
    </source>
</evidence>
<protein>
    <recommendedName>
        <fullName evidence="3">NAD-dependent protein deacylase</fullName>
        <ecNumber evidence="3">2.3.1.286</ecNumber>
    </recommendedName>
    <alternativeName>
        <fullName evidence="3">Regulatory protein SIR2 homolog</fullName>
    </alternativeName>
</protein>
<accession>I4AFA0</accession>
<dbReference type="InterPro" id="IPR026591">
    <property type="entry name" value="Sirtuin_cat_small_dom_sf"/>
</dbReference>
<evidence type="ECO:0000256" key="4">
    <source>
        <dbReference type="PROSITE-ProRule" id="PRU00236"/>
    </source>
</evidence>
<comment type="catalytic activity">
    <reaction evidence="3">
        <text>N(6)-succinyl-L-lysyl-[protein] + NAD(+) + H2O = 2''-O-succinyl-ADP-D-ribose + nicotinamide + L-lysyl-[protein]</text>
        <dbReference type="Rhea" id="RHEA:47668"/>
        <dbReference type="Rhea" id="RHEA-COMP:9752"/>
        <dbReference type="Rhea" id="RHEA-COMP:11877"/>
        <dbReference type="ChEBI" id="CHEBI:15377"/>
        <dbReference type="ChEBI" id="CHEBI:17154"/>
        <dbReference type="ChEBI" id="CHEBI:29969"/>
        <dbReference type="ChEBI" id="CHEBI:57540"/>
        <dbReference type="ChEBI" id="CHEBI:87830"/>
        <dbReference type="ChEBI" id="CHEBI:87832"/>
    </reaction>
</comment>